<dbReference type="Pfam" id="PF18911">
    <property type="entry name" value="PKD_4"/>
    <property type="match status" value="1"/>
</dbReference>
<dbReference type="InterPro" id="IPR013783">
    <property type="entry name" value="Ig-like_fold"/>
</dbReference>
<evidence type="ECO:0000313" key="3">
    <source>
        <dbReference type="Proteomes" id="UP000198384"/>
    </source>
</evidence>
<feature type="domain" description="PKD" evidence="1">
    <location>
        <begin position="62"/>
        <end position="94"/>
    </location>
</feature>
<dbReference type="InterPro" id="IPR035986">
    <property type="entry name" value="PKD_dom_sf"/>
</dbReference>
<reference evidence="2 3" key="1">
    <citation type="submission" date="2017-06" db="EMBL/GenBank/DDBJ databases">
        <authorList>
            <person name="Kim H.J."/>
            <person name="Triplett B.A."/>
        </authorList>
    </citation>
    <scope>NUCLEOTIDE SEQUENCE [LARGE SCALE GENOMIC DNA]</scope>
    <source>
        <strain evidence="2 3">DSM 29150</strain>
    </source>
</reference>
<accession>A0A238XHF4</accession>
<dbReference type="AlphaFoldDB" id="A0A238XHF4"/>
<dbReference type="CDD" id="cd00146">
    <property type="entry name" value="PKD"/>
    <property type="match status" value="1"/>
</dbReference>
<dbReference type="SMART" id="SM00089">
    <property type="entry name" value="PKD"/>
    <property type="match status" value="1"/>
</dbReference>
<dbReference type="SUPFAM" id="SSF49299">
    <property type="entry name" value="PKD domain"/>
    <property type="match status" value="1"/>
</dbReference>
<dbReference type="Gene3D" id="2.60.40.10">
    <property type="entry name" value="Immunoglobulins"/>
    <property type="match status" value="1"/>
</dbReference>
<dbReference type="InterPro" id="IPR000601">
    <property type="entry name" value="PKD_dom"/>
</dbReference>
<evidence type="ECO:0000313" key="2">
    <source>
        <dbReference type="EMBL" id="SNR57923.1"/>
    </source>
</evidence>
<dbReference type="OrthoDB" id="7443339at2"/>
<name>A0A238XHF4_9FLAO</name>
<sequence>MNNKFLLLITLVLTSTISISNTKNNFELKPSKDPMAEFTFAITGRAPVSVQFVNQSKNAEIFNWDFGDGTTSTEENPVHTYNEGGPYIVTLRVSLGDKHDKIQSIVKVEEKPSKVIINKISLKKMPLLQPDGKPWDRDGGVELYVKILDGNNNNNTLLKKSNVLCENLNINNQLQVNALFNNLKLRVINDTYFIVFMEYDEWSDNEQVGFLGVNFNNYAIVGKDQYPTNIFLEQNGMIIDLDLDWE</sequence>
<keyword evidence="3" id="KW-1185">Reference proteome</keyword>
<gene>
    <name evidence="2" type="ORF">SAMN06265371_10617</name>
</gene>
<dbReference type="EMBL" id="FZNT01000006">
    <property type="protein sequence ID" value="SNR57923.1"/>
    <property type="molecule type" value="Genomic_DNA"/>
</dbReference>
<dbReference type="Proteomes" id="UP000198384">
    <property type="component" value="Unassembled WGS sequence"/>
</dbReference>
<dbReference type="RefSeq" id="WP_089381781.1">
    <property type="nucleotide sequence ID" value="NZ_FZNT01000006.1"/>
</dbReference>
<protein>
    <submittedName>
        <fullName evidence="2">PKD domain-containing protein</fullName>
    </submittedName>
</protein>
<dbReference type="InterPro" id="IPR022409">
    <property type="entry name" value="PKD/Chitinase_dom"/>
</dbReference>
<dbReference type="PROSITE" id="PS50093">
    <property type="entry name" value="PKD"/>
    <property type="match status" value="1"/>
</dbReference>
<evidence type="ECO:0000259" key="1">
    <source>
        <dbReference type="PROSITE" id="PS50093"/>
    </source>
</evidence>
<proteinExistence type="predicted"/>
<organism evidence="2 3">
    <name type="scientific">Lutibacter agarilyticus</name>
    <dbReference type="NCBI Taxonomy" id="1109740"/>
    <lineage>
        <taxon>Bacteria</taxon>
        <taxon>Pseudomonadati</taxon>
        <taxon>Bacteroidota</taxon>
        <taxon>Flavobacteriia</taxon>
        <taxon>Flavobacteriales</taxon>
        <taxon>Flavobacteriaceae</taxon>
        <taxon>Lutibacter</taxon>
    </lineage>
</organism>